<dbReference type="GO" id="GO:0030532">
    <property type="term" value="C:small nuclear ribonucleoprotein complex"/>
    <property type="evidence" value="ECO:0007669"/>
    <property type="project" value="UniProtKB-ARBA"/>
</dbReference>
<feature type="domain" description="RRM" evidence="12">
    <location>
        <begin position="146"/>
        <end position="220"/>
    </location>
</feature>
<keyword evidence="6 10" id="KW-0694">RNA-binding</keyword>
<dbReference type="FunFam" id="3.30.70.330:FF:000029">
    <property type="entry name" value="U2 small nuclear ribonucleoprotein B"/>
    <property type="match status" value="1"/>
</dbReference>
<dbReference type="Proteomes" id="UP000492821">
    <property type="component" value="Unassembled WGS sequence"/>
</dbReference>
<evidence type="ECO:0000256" key="1">
    <source>
        <dbReference type="ARBA" id="ARBA00004123"/>
    </source>
</evidence>
<feature type="region of interest" description="Disordered" evidence="11">
    <location>
        <begin position="109"/>
        <end position="140"/>
    </location>
</feature>
<accession>A0A7E4ZYN5</accession>
<keyword evidence="9" id="KW-0687">Ribonucleoprotein</keyword>
<dbReference type="PANTHER" id="PTHR10501">
    <property type="entry name" value="U1 SMALL NUCLEAR RIBONUCLEOPROTEIN A/U2 SMALL NUCLEAR RIBONUCLEOPROTEIN B"/>
    <property type="match status" value="1"/>
</dbReference>
<dbReference type="CDD" id="cd12246">
    <property type="entry name" value="RRM1_U1A_like"/>
    <property type="match status" value="1"/>
</dbReference>
<dbReference type="FunFam" id="3.30.70.330:FF:000039">
    <property type="entry name" value="U1 small nuclear ribonucleoprotein A"/>
    <property type="match status" value="1"/>
</dbReference>
<dbReference type="CDD" id="cd12247">
    <property type="entry name" value="RRM2_U1A_like"/>
    <property type="match status" value="1"/>
</dbReference>
<dbReference type="Pfam" id="PF00076">
    <property type="entry name" value="RRM_1"/>
    <property type="match status" value="2"/>
</dbReference>
<evidence type="ECO:0000259" key="12">
    <source>
        <dbReference type="PROSITE" id="PS50102"/>
    </source>
</evidence>
<evidence type="ECO:0000256" key="8">
    <source>
        <dbReference type="ARBA" id="ARBA00023242"/>
    </source>
</evidence>
<sequence length="220" mass="24865">MADVKPNHTLYINNLNEKVKKDELRKALYAIFSQFGQVIDIMCFKTLRMRGQAHVIFKDVNCASTAMRSMQGFPFYEKPMRIQFAKEDSDVISKAKGTYVERPRKTVVHNRTKDAAAPSAKKTKAEAKNAGDTEKGGSKSVAPPNKILFLSNLPEDVTEEMIRLVFCQFPGLVEIRMIPDRTDIAFVEFVNESEATAAKKALNHFKITPNQAMRVEYANK</sequence>
<dbReference type="PROSITE" id="PS50102">
    <property type="entry name" value="RRM"/>
    <property type="match status" value="2"/>
</dbReference>
<organism evidence="13 14">
    <name type="scientific">Panagrellus redivivus</name>
    <name type="common">Microworm</name>
    <dbReference type="NCBI Taxonomy" id="6233"/>
    <lineage>
        <taxon>Eukaryota</taxon>
        <taxon>Metazoa</taxon>
        <taxon>Ecdysozoa</taxon>
        <taxon>Nematoda</taxon>
        <taxon>Chromadorea</taxon>
        <taxon>Rhabditida</taxon>
        <taxon>Tylenchina</taxon>
        <taxon>Panagrolaimomorpha</taxon>
        <taxon>Panagrolaimoidea</taxon>
        <taxon>Panagrolaimidae</taxon>
        <taxon>Panagrellus</taxon>
    </lineage>
</organism>
<dbReference type="GO" id="GO:0003723">
    <property type="term" value="F:RNA binding"/>
    <property type="evidence" value="ECO:0007669"/>
    <property type="project" value="UniProtKB-UniRule"/>
</dbReference>
<evidence type="ECO:0000256" key="11">
    <source>
        <dbReference type="SAM" id="MobiDB-lite"/>
    </source>
</evidence>
<dbReference type="SMART" id="SM00360">
    <property type="entry name" value="RRM"/>
    <property type="match status" value="2"/>
</dbReference>
<evidence type="ECO:0000256" key="4">
    <source>
        <dbReference type="ARBA" id="ARBA00022728"/>
    </source>
</evidence>
<dbReference type="InterPro" id="IPR012677">
    <property type="entry name" value="Nucleotide-bd_a/b_plait_sf"/>
</dbReference>
<evidence type="ECO:0000256" key="9">
    <source>
        <dbReference type="ARBA" id="ARBA00023274"/>
    </source>
</evidence>
<feature type="domain" description="RRM" evidence="12">
    <location>
        <begin position="8"/>
        <end position="87"/>
    </location>
</feature>
<keyword evidence="7" id="KW-0508">mRNA splicing</keyword>
<keyword evidence="13" id="KW-1185">Reference proteome</keyword>
<evidence type="ECO:0000256" key="7">
    <source>
        <dbReference type="ARBA" id="ARBA00023187"/>
    </source>
</evidence>
<evidence type="ECO:0000256" key="3">
    <source>
        <dbReference type="ARBA" id="ARBA00022664"/>
    </source>
</evidence>
<dbReference type="GO" id="GO:0006397">
    <property type="term" value="P:mRNA processing"/>
    <property type="evidence" value="ECO:0007669"/>
    <property type="project" value="UniProtKB-KW"/>
</dbReference>
<proteinExistence type="inferred from homology"/>
<dbReference type="WBParaSite" id="Pan_g3889.t1">
    <property type="protein sequence ID" value="Pan_g3889.t1"/>
    <property type="gene ID" value="Pan_g3889"/>
</dbReference>
<dbReference type="GO" id="GO:0005681">
    <property type="term" value="C:spliceosomal complex"/>
    <property type="evidence" value="ECO:0007669"/>
    <property type="project" value="UniProtKB-KW"/>
</dbReference>
<dbReference type="InterPro" id="IPR035979">
    <property type="entry name" value="RBD_domain_sf"/>
</dbReference>
<keyword evidence="8" id="KW-0539">Nucleus</keyword>
<keyword evidence="4" id="KW-0747">Spliceosome</keyword>
<keyword evidence="3" id="KW-0507">mRNA processing</keyword>
<name>A0A7E4ZYN5_PANRE</name>
<dbReference type="AlphaFoldDB" id="A0A7E4ZYN5"/>
<evidence type="ECO:0000256" key="2">
    <source>
        <dbReference type="ARBA" id="ARBA00007243"/>
    </source>
</evidence>
<evidence type="ECO:0000256" key="10">
    <source>
        <dbReference type="PROSITE-ProRule" id="PRU00176"/>
    </source>
</evidence>
<reference evidence="13" key="1">
    <citation type="journal article" date="2013" name="Genetics">
        <title>The draft genome and transcriptome of Panagrellus redivivus are shaped by the harsh demands of a free-living lifestyle.</title>
        <authorList>
            <person name="Srinivasan J."/>
            <person name="Dillman A.R."/>
            <person name="Macchietto M.G."/>
            <person name="Heikkinen L."/>
            <person name="Lakso M."/>
            <person name="Fracchia K.M."/>
            <person name="Antoshechkin I."/>
            <person name="Mortazavi A."/>
            <person name="Wong G."/>
            <person name="Sternberg P.W."/>
        </authorList>
    </citation>
    <scope>NUCLEOTIDE SEQUENCE [LARGE SCALE GENOMIC DNA]</scope>
    <source>
        <strain evidence="13">MT8872</strain>
    </source>
</reference>
<comment type="similarity">
    <text evidence="2">Belongs to the RRM U1 A/B'' family.</text>
</comment>
<feature type="compositionally biased region" description="Basic and acidic residues" evidence="11">
    <location>
        <begin position="123"/>
        <end position="137"/>
    </location>
</feature>
<dbReference type="InterPro" id="IPR000504">
    <property type="entry name" value="RRM_dom"/>
</dbReference>
<keyword evidence="5" id="KW-0677">Repeat</keyword>
<reference evidence="14" key="2">
    <citation type="submission" date="2020-10" db="UniProtKB">
        <authorList>
            <consortium name="WormBaseParasite"/>
        </authorList>
    </citation>
    <scope>IDENTIFICATION</scope>
</reference>
<dbReference type="GO" id="GO:0008380">
    <property type="term" value="P:RNA splicing"/>
    <property type="evidence" value="ECO:0007669"/>
    <property type="project" value="UniProtKB-KW"/>
</dbReference>
<evidence type="ECO:0000256" key="5">
    <source>
        <dbReference type="ARBA" id="ARBA00022737"/>
    </source>
</evidence>
<evidence type="ECO:0000313" key="13">
    <source>
        <dbReference type="Proteomes" id="UP000492821"/>
    </source>
</evidence>
<dbReference type="Gene3D" id="3.30.70.330">
    <property type="match status" value="2"/>
</dbReference>
<evidence type="ECO:0000256" key="6">
    <source>
        <dbReference type="ARBA" id="ARBA00022884"/>
    </source>
</evidence>
<protein>
    <submittedName>
        <fullName evidence="14">U2 small nuclear ribonucleoprotein B</fullName>
    </submittedName>
</protein>
<evidence type="ECO:0000313" key="14">
    <source>
        <dbReference type="WBParaSite" id="Pan_g3889.t1"/>
    </source>
</evidence>
<dbReference type="SUPFAM" id="SSF54928">
    <property type="entry name" value="RNA-binding domain, RBD"/>
    <property type="match status" value="1"/>
</dbReference>
<comment type="subcellular location">
    <subcellularLocation>
        <location evidence="1">Nucleus</location>
    </subcellularLocation>
</comment>